<evidence type="ECO:0000256" key="1">
    <source>
        <dbReference type="SAM" id="MobiDB-lite"/>
    </source>
</evidence>
<dbReference type="GeneID" id="82524768"/>
<evidence type="ECO:0000313" key="3">
    <source>
        <dbReference type="Proteomes" id="UP000244905"/>
    </source>
</evidence>
<organism evidence="2 3">
    <name type="scientific">Duncaniella muris</name>
    <dbReference type="NCBI Taxonomy" id="2094150"/>
    <lineage>
        <taxon>Bacteria</taxon>
        <taxon>Pseudomonadati</taxon>
        <taxon>Bacteroidota</taxon>
        <taxon>Bacteroidia</taxon>
        <taxon>Bacteroidales</taxon>
        <taxon>Muribaculaceae</taxon>
        <taxon>Duncaniella</taxon>
    </lineage>
</organism>
<dbReference type="GO" id="GO:0003677">
    <property type="term" value="F:DNA binding"/>
    <property type="evidence" value="ECO:0007669"/>
    <property type="project" value="InterPro"/>
</dbReference>
<name>A0A2V1IPN0_9BACT</name>
<keyword evidence="3" id="KW-1185">Reference proteome</keyword>
<feature type="region of interest" description="Disordered" evidence="1">
    <location>
        <begin position="305"/>
        <end position="339"/>
    </location>
</feature>
<protein>
    <recommendedName>
        <fullName evidence="4">Serine/threonine protein kinase</fullName>
    </recommendedName>
</protein>
<dbReference type="InterPro" id="IPR018330">
    <property type="entry name" value="RecT_fam"/>
</dbReference>
<accession>A0A2V1IPN0</accession>
<comment type="caution">
    <text evidence="2">The sequence shown here is derived from an EMBL/GenBank/DDBJ whole genome shotgun (WGS) entry which is preliminary data.</text>
</comment>
<proteinExistence type="predicted"/>
<dbReference type="GO" id="GO:0006259">
    <property type="term" value="P:DNA metabolic process"/>
    <property type="evidence" value="ECO:0007669"/>
    <property type="project" value="InterPro"/>
</dbReference>
<dbReference type="Pfam" id="PF03837">
    <property type="entry name" value="RecT"/>
    <property type="match status" value="1"/>
</dbReference>
<dbReference type="AlphaFoldDB" id="A0A2V1IPN0"/>
<dbReference type="EMBL" id="PUEC01000001">
    <property type="protein sequence ID" value="PWB04380.1"/>
    <property type="molecule type" value="Genomic_DNA"/>
</dbReference>
<evidence type="ECO:0008006" key="4">
    <source>
        <dbReference type="Google" id="ProtNLM"/>
    </source>
</evidence>
<gene>
    <name evidence="2" type="ORF">C5O23_00200</name>
</gene>
<reference evidence="3" key="1">
    <citation type="submission" date="2018-02" db="EMBL/GenBank/DDBJ databases">
        <authorList>
            <person name="Clavel T."/>
            <person name="Strowig T."/>
        </authorList>
    </citation>
    <scope>NUCLEOTIDE SEQUENCE [LARGE SCALE GENOMIC DNA]</scope>
    <source>
        <strain evidence="3">DSM 103720</strain>
    </source>
</reference>
<dbReference type="RefSeq" id="WP_107030936.1">
    <property type="nucleotide sequence ID" value="NZ_PUEC01000001.1"/>
</dbReference>
<sequence>MSKINLTVEQINELQPQDITTNELVRDKFIQIYEAMWTPTTGVPGVAAYERESRFFNRILGEKEDIRKKCTRFSIFTAFLDVAISGLSLEPGSRAQCYLLSRSIAVDSYYENGQKKSKYETHCILTISGYGELLHRARVGQIRHADNPIIVYAEDEFEYGERNGNKFVNFTCRHPHTSGNIVACYMKITRADGSIDYSVMLPEDWSRLAGYSARNNARWDNEKRQWTNLKPNALYGQQQDGSLKIDTGFLVAKCIKHAFKTYPKARVGRATQLESQQVDDMEINDDIYGLEDGSTVNTTTGEVISKQDTGFAPGPDTSAGVTINPEASADNADGGDDVF</sequence>
<evidence type="ECO:0000313" key="2">
    <source>
        <dbReference type="EMBL" id="PWB04380.1"/>
    </source>
</evidence>
<dbReference type="Proteomes" id="UP000244905">
    <property type="component" value="Unassembled WGS sequence"/>
</dbReference>